<accession>A0A166HCB7</accession>
<reference evidence="2 3" key="1">
    <citation type="journal article" date="2016" name="Mol. Biol. Evol.">
        <title>Comparative Genomics of Early-Diverging Mushroom-Forming Fungi Provides Insights into the Origins of Lignocellulose Decay Capabilities.</title>
        <authorList>
            <person name="Nagy L.G."/>
            <person name="Riley R."/>
            <person name="Tritt A."/>
            <person name="Adam C."/>
            <person name="Daum C."/>
            <person name="Floudas D."/>
            <person name="Sun H."/>
            <person name="Yadav J.S."/>
            <person name="Pangilinan J."/>
            <person name="Larsson K.H."/>
            <person name="Matsuura K."/>
            <person name="Barry K."/>
            <person name="Labutti K."/>
            <person name="Kuo R."/>
            <person name="Ohm R.A."/>
            <person name="Bhattacharya S.S."/>
            <person name="Shirouzu T."/>
            <person name="Yoshinaga Y."/>
            <person name="Martin F.M."/>
            <person name="Grigoriev I.V."/>
            <person name="Hibbett D.S."/>
        </authorList>
    </citation>
    <scope>NUCLEOTIDE SEQUENCE [LARGE SCALE GENOMIC DNA]</scope>
    <source>
        <strain evidence="2 3">CBS 109695</strain>
    </source>
</reference>
<keyword evidence="3" id="KW-1185">Reference proteome</keyword>
<proteinExistence type="predicted"/>
<name>A0A166HCB7_9AGAM</name>
<dbReference type="AlphaFoldDB" id="A0A166HCB7"/>
<evidence type="ECO:0000313" key="3">
    <source>
        <dbReference type="Proteomes" id="UP000076532"/>
    </source>
</evidence>
<evidence type="ECO:0000256" key="1">
    <source>
        <dbReference type="SAM" id="MobiDB-lite"/>
    </source>
</evidence>
<sequence>MSHAAHPKLFPYRGWQITLHGYPEMPELGVSVGTLLRPILTLKGFPDPTAEFFSLREHSDRKFSRLEILHAQPENCALPSHHSNRLKANTHGTAVFYSAKQALQIIVNEATVGCFSKPFASSPEAAKDLLSGITKLLAKKDLHVALPDFYFQDPTVNVHRRLVPFSCVEAAQANPAVLVAISEFLDAGVCKFRASVVDVDSDISIGDWDDDSTMLDVSMPDTEAEEEPEDDDEDEDEDDENDDDYDDDDDDDPSDSSSSSSSSSSSADDDEDVVNILRDEGPGAPGYLDLTSNELVRLQFGFPTRSIPAIRDFLESAEGEAVRLLLDDFLLPNPACTRTKGNKGKPKQRRISSKSSTVIVEFACAIREAKYPRGCTSAVDYLFAHHLEEFLEEVNPKWKGGFKKVLRCYSESSTSAGASTVSTNDRDA</sequence>
<feature type="compositionally biased region" description="Low complexity" evidence="1">
    <location>
        <begin position="255"/>
        <end position="266"/>
    </location>
</feature>
<dbReference type="EMBL" id="KV417570">
    <property type="protein sequence ID" value="KZP18707.1"/>
    <property type="molecule type" value="Genomic_DNA"/>
</dbReference>
<evidence type="ECO:0000313" key="2">
    <source>
        <dbReference type="EMBL" id="KZP18707.1"/>
    </source>
</evidence>
<dbReference type="Proteomes" id="UP000076532">
    <property type="component" value="Unassembled WGS sequence"/>
</dbReference>
<feature type="region of interest" description="Disordered" evidence="1">
    <location>
        <begin position="208"/>
        <end position="271"/>
    </location>
</feature>
<organism evidence="2 3">
    <name type="scientific">Athelia psychrophila</name>
    <dbReference type="NCBI Taxonomy" id="1759441"/>
    <lineage>
        <taxon>Eukaryota</taxon>
        <taxon>Fungi</taxon>
        <taxon>Dikarya</taxon>
        <taxon>Basidiomycota</taxon>
        <taxon>Agaricomycotina</taxon>
        <taxon>Agaricomycetes</taxon>
        <taxon>Agaricomycetidae</taxon>
        <taxon>Atheliales</taxon>
        <taxon>Atheliaceae</taxon>
        <taxon>Athelia</taxon>
    </lineage>
</organism>
<gene>
    <name evidence="2" type="ORF">FIBSPDRAFT_956079</name>
</gene>
<protein>
    <submittedName>
        <fullName evidence="2">Uncharacterized protein</fullName>
    </submittedName>
</protein>
<feature type="compositionally biased region" description="Acidic residues" evidence="1">
    <location>
        <begin position="222"/>
        <end position="254"/>
    </location>
</feature>